<reference evidence="2 3" key="1">
    <citation type="submission" date="2021-05" db="EMBL/GenBank/DDBJ databases">
        <title>Genome Assembly of Synthetic Allotetraploid Brassica napus Reveals Homoeologous Exchanges between Subgenomes.</title>
        <authorList>
            <person name="Davis J.T."/>
        </authorList>
    </citation>
    <scope>NUCLEOTIDE SEQUENCE [LARGE SCALE GENOMIC DNA]</scope>
    <source>
        <strain evidence="3">cv. Da-Ae</strain>
        <tissue evidence="2">Seedling</tissue>
    </source>
</reference>
<feature type="transmembrane region" description="Helical" evidence="1">
    <location>
        <begin position="107"/>
        <end position="129"/>
    </location>
</feature>
<keyword evidence="1" id="KW-0812">Transmembrane</keyword>
<protein>
    <recommendedName>
        <fullName evidence="4">Transmembrane protein</fullName>
    </recommendedName>
</protein>
<evidence type="ECO:0000313" key="3">
    <source>
        <dbReference type="Proteomes" id="UP000824890"/>
    </source>
</evidence>
<accession>A0ABQ8B405</accession>
<evidence type="ECO:0000256" key="1">
    <source>
        <dbReference type="SAM" id="Phobius"/>
    </source>
</evidence>
<keyword evidence="1" id="KW-1133">Transmembrane helix</keyword>
<dbReference type="EMBL" id="JAGKQM010000012">
    <property type="protein sequence ID" value="KAH0899227.1"/>
    <property type="molecule type" value="Genomic_DNA"/>
</dbReference>
<keyword evidence="3" id="KW-1185">Reference proteome</keyword>
<proteinExistence type="predicted"/>
<feature type="transmembrane region" description="Helical" evidence="1">
    <location>
        <begin position="141"/>
        <end position="160"/>
    </location>
</feature>
<evidence type="ECO:0000313" key="2">
    <source>
        <dbReference type="EMBL" id="KAH0899227.1"/>
    </source>
</evidence>
<feature type="transmembrane region" description="Helical" evidence="1">
    <location>
        <begin position="77"/>
        <end position="95"/>
    </location>
</feature>
<sequence length="162" mass="18563">MMKRLAKEIRETYKRQREQRARRIIYNSASHHHRKKTHLCAIELHLLGLGQSLIVFDVAFLVALFHNLRTVPRFANFVSSLILYLFFHLGAPFIAARVSGGSPFWRVFRSTFGQFFPLCMLYGLGRFLVPSLRSGFSLVGFHSLSLRLFLFFPASVGVGVES</sequence>
<gene>
    <name evidence="2" type="ORF">HID58_048795</name>
</gene>
<comment type="caution">
    <text evidence="2">The sequence shown here is derived from an EMBL/GenBank/DDBJ whole genome shotgun (WGS) entry which is preliminary data.</text>
</comment>
<organism evidence="2 3">
    <name type="scientific">Brassica napus</name>
    <name type="common">Rape</name>
    <dbReference type="NCBI Taxonomy" id="3708"/>
    <lineage>
        <taxon>Eukaryota</taxon>
        <taxon>Viridiplantae</taxon>
        <taxon>Streptophyta</taxon>
        <taxon>Embryophyta</taxon>
        <taxon>Tracheophyta</taxon>
        <taxon>Spermatophyta</taxon>
        <taxon>Magnoliopsida</taxon>
        <taxon>eudicotyledons</taxon>
        <taxon>Gunneridae</taxon>
        <taxon>Pentapetalae</taxon>
        <taxon>rosids</taxon>
        <taxon>malvids</taxon>
        <taxon>Brassicales</taxon>
        <taxon>Brassicaceae</taxon>
        <taxon>Brassiceae</taxon>
        <taxon>Brassica</taxon>
    </lineage>
</organism>
<evidence type="ECO:0008006" key="4">
    <source>
        <dbReference type="Google" id="ProtNLM"/>
    </source>
</evidence>
<name>A0ABQ8B405_BRANA</name>
<keyword evidence="1" id="KW-0472">Membrane</keyword>
<dbReference type="Proteomes" id="UP000824890">
    <property type="component" value="Unassembled WGS sequence"/>
</dbReference>